<evidence type="ECO:0000313" key="2">
    <source>
        <dbReference type="Proteomes" id="UP000001593"/>
    </source>
</evidence>
<dbReference type="AlphaFoldDB" id="A7SPG6"/>
<dbReference type="HOGENOM" id="CLU_1798734_0_0_1"/>
<gene>
    <name evidence="1" type="ORF">NEMVEDRAFT_v1g172848</name>
</gene>
<dbReference type="Proteomes" id="UP000001593">
    <property type="component" value="Unassembled WGS sequence"/>
</dbReference>
<dbReference type="EMBL" id="DS469733">
    <property type="protein sequence ID" value="EDO34404.1"/>
    <property type="molecule type" value="Genomic_DNA"/>
</dbReference>
<proteinExistence type="predicted"/>
<sequence>MEDRTRRIQMTRKAFLVRDIWSNRKRRMNLLHAVIDWITKRRQLLLRLLFLSSLILNATHNNAVVRYRSVRRFPRNVGWFQLVWSSYSDNRFKNTFRVSRTTFTFLLERIRPNLERDTVTETPIDSQYAFIDRVYNRRCCEGSM</sequence>
<organism evidence="1 2">
    <name type="scientific">Nematostella vectensis</name>
    <name type="common">Starlet sea anemone</name>
    <dbReference type="NCBI Taxonomy" id="45351"/>
    <lineage>
        <taxon>Eukaryota</taxon>
        <taxon>Metazoa</taxon>
        <taxon>Cnidaria</taxon>
        <taxon>Anthozoa</taxon>
        <taxon>Hexacorallia</taxon>
        <taxon>Actiniaria</taxon>
        <taxon>Edwardsiidae</taxon>
        <taxon>Nematostella</taxon>
    </lineage>
</organism>
<protein>
    <submittedName>
        <fullName evidence="1">Uncharacterized protein</fullName>
    </submittedName>
</protein>
<reference evidence="1 2" key="1">
    <citation type="journal article" date="2007" name="Science">
        <title>Sea anemone genome reveals ancestral eumetazoan gene repertoire and genomic organization.</title>
        <authorList>
            <person name="Putnam N.H."/>
            <person name="Srivastava M."/>
            <person name="Hellsten U."/>
            <person name="Dirks B."/>
            <person name="Chapman J."/>
            <person name="Salamov A."/>
            <person name="Terry A."/>
            <person name="Shapiro H."/>
            <person name="Lindquist E."/>
            <person name="Kapitonov V.V."/>
            <person name="Jurka J."/>
            <person name="Genikhovich G."/>
            <person name="Grigoriev I.V."/>
            <person name="Lucas S.M."/>
            <person name="Steele R.E."/>
            <person name="Finnerty J.R."/>
            <person name="Technau U."/>
            <person name="Martindale M.Q."/>
            <person name="Rokhsar D.S."/>
        </authorList>
    </citation>
    <scope>NUCLEOTIDE SEQUENCE [LARGE SCALE GENOMIC DNA]</scope>
    <source>
        <strain evidence="2">CH2 X CH6</strain>
    </source>
</reference>
<accession>A7SPG6</accession>
<name>A7SPG6_NEMVE</name>
<evidence type="ECO:0000313" key="1">
    <source>
        <dbReference type="EMBL" id="EDO34404.1"/>
    </source>
</evidence>
<dbReference type="InParanoid" id="A7SPG6"/>
<keyword evidence="2" id="KW-1185">Reference proteome</keyword>